<dbReference type="SUPFAM" id="SSF82829">
    <property type="entry name" value="MesJ substrate recognition domain-like"/>
    <property type="match status" value="1"/>
</dbReference>
<dbReference type="Pfam" id="PF09179">
    <property type="entry name" value="TilS"/>
    <property type="match status" value="1"/>
</dbReference>
<organism evidence="10 11">
    <name type="scientific">Lampropedia puyangensis</name>
    <dbReference type="NCBI Taxonomy" id="1330072"/>
    <lineage>
        <taxon>Bacteria</taxon>
        <taxon>Pseudomonadati</taxon>
        <taxon>Pseudomonadota</taxon>
        <taxon>Betaproteobacteria</taxon>
        <taxon>Burkholderiales</taxon>
        <taxon>Comamonadaceae</taxon>
        <taxon>Lampropedia</taxon>
    </lineage>
</organism>
<keyword evidence="11" id="KW-1185">Reference proteome</keyword>
<dbReference type="HAMAP" id="MF_01161">
    <property type="entry name" value="tRNA_Ile_lys_synt"/>
    <property type="match status" value="1"/>
</dbReference>
<dbReference type="PANTHER" id="PTHR43033">
    <property type="entry name" value="TRNA(ILE)-LYSIDINE SYNTHASE-RELATED"/>
    <property type="match status" value="1"/>
</dbReference>
<comment type="similarity">
    <text evidence="7">Belongs to the tRNA(Ile)-lysidine synthase family.</text>
</comment>
<comment type="subcellular location">
    <subcellularLocation>
        <location evidence="7">Cytoplasm</location>
    </subcellularLocation>
</comment>
<dbReference type="InterPro" id="IPR011063">
    <property type="entry name" value="TilS/TtcA_N"/>
</dbReference>
<dbReference type="Pfam" id="PF01171">
    <property type="entry name" value="ATP_bind_3"/>
    <property type="match status" value="1"/>
</dbReference>
<dbReference type="EMBL" id="STFG01000030">
    <property type="protein sequence ID" value="THT96448.1"/>
    <property type="molecule type" value="Genomic_DNA"/>
</dbReference>
<dbReference type="PANTHER" id="PTHR43033:SF1">
    <property type="entry name" value="TRNA(ILE)-LYSIDINE SYNTHASE-RELATED"/>
    <property type="match status" value="1"/>
</dbReference>
<dbReference type="NCBIfam" id="TIGR02432">
    <property type="entry name" value="lysidine_TilS_N"/>
    <property type="match status" value="1"/>
</dbReference>
<feature type="domain" description="tRNA(Ile)-lysidine synthase substrate-binding" evidence="9">
    <location>
        <begin position="247"/>
        <end position="312"/>
    </location>
</feature>
<keyword evidence="1 7" id="KW-0963">Cytoplasm</keyword>
<proteinExistence type="inferred from homology"/>
<feature type="domain" description="tRNA(Ile)-lysidine/2-thiocytidine synthase N-terminal" evidence="8">
    <location>
        <begin position="18"/>
        <end position="201"/>
    </location>
</feature>
<dbReference type="GO" id="GO:0005737">
    <property type="term" value="C:cytoplasm"/>
    <property type="evidence" value="ECO:0007669"/>
    <property type="project" value="UniProtKB-SubCell"/>
</dbReference>
<dbReference type="EC" id="6.3.4.19" evidence="7"/>
<dbReference type="CDD" id="cd01992">
    <property type="entry name" value="TilS_N"/>
    <property type="match status" value="1"/>
</dbReference>
<evidence type="ECO:0000313" key="10">
    <source>
        <dbReference type="EMBL" id="THT96448.1"/>
    </source>
</evidence>
<evidence type="ECO:0000256" key="2">
    <source>
        <dbReference type="ARBA" id="ARBA00022598"/>
    </source>
</evidence>
<comment type="caution">
    <text evidence="10">The sequence shown here is derived from an EMBL/GenBank/DDBJ whole genome shotgun (WGS) entry which is preliminary data.</text>
</comment>
<evidence type="ECO:0000259" key="9">
    <source>
        <dbReference type="Pfam" id="PF09179"/>
    </source>
</evidence>
<comment type="domain">
    <text evidence="7">The N-terminal region contains the highly conserved SGGXDS motif, predicted to be a P-loop motif involved in ATP binding.</text>
</comment>
<dbReference type="SUPFAM" id="SSF52402">
    <property type="entry name" value="Adenine nucleotide alpha hydrolases-like"/>
    <property type="match status" value="1"/>
</dbReference>
<dbReference type="Proteomes" id="UP000308917">
    <property type="component" value="Unassembled WGS sequence"/>
</dbReference>
<evidence type="ECO:0000256" key="6">
    <source>
        <dbReference type="ARBA" id="ARBA00048539"/>
    </source>
</evidence>
<comment type="function">
    <text evidence="7">Ligates lysine onto the cytidine present at position 34 of the AUA codon-specific tRNA(Ile) that contains the anticodon CAU, in an ATP-dependent manner. Cytidine is converted to lysidine, thus changing the amino acid specificity of the tRNA from methionine to isoleucine.</text>
</comment>
<dbReference type="OrthoDB" id="9807403at2"/>
<dbReference type="InterPro" id="IPR015262">
    <property type="entry name" value="tRNA_Ile_lys_synt_subst-bd"/>
</dbReference>
<evidence type="ECO:0000256" key="3">
    <source>
        <dbReference type="ARBA" id="ARBA00022694"/>
    </source>
</evidence>
<keyword evidence="4 7" id="KW-0547">Nucleotide-binding</keyword>
<evidence type="ECO:0000256" key="5">
    <source>
        <dbReference type="ARBA" id="ARBA00022840"/>
    </source>
</evidence>
<feature type="binding site" evidence="7">
    <location>
        <begin position="23"/>
        <end position="28"/>
    </location>
    <ligand>
        <name>ATP</name>
        <dbReference type="ChEBI" id="CHEBI:30616"/>
    </ligand>
</feature>
<accession>A0A4S8EQG4</accession>
<dbReference type="GO" id="GO:0005524">
    <property type="term" value="F:ATP binding"/>
    <property type="evidence" value="ECO:0007669"/>
    <property type="project" value="UniProtKB-UniRule"/>
</dbReference>
<dbReference type="InterPro" id="IPR012795">
    <property type="entry name" value="tRNA_Ile_lys_synt_N"/>
</dbReference>
<evidence type="ECO:0000259" key="8">
    <source>
        <dbReference type="Pfam" id="PF01171"/>
    </source>
</evidence>
<evidence type="ECO:0000256" key="4">
    <source>
        <dbReference type="ARBA" id="ARBA00022741"/>
    </source>
</evidence>
<dbReference type="AlphaFoldDB" id="A0A4S8EQG4"/>
<protein>
    <recommendedName>
        <fullName evidence="7">tRNA(Ile)-lysidine synthase</fullName>
        <ecNumber evidence="7">6.3.4.19</ecNumber>
    </recommendedName>
    <alternativeName>
        <fullName evidence="7">tRNA(Ile)-2-lysyl-cytidine synthase</fullName>
    </alternativeName>
    <alternativeName>
        <fullName evidence="7">tRNA(Ile)-lysidine synthetase</fullName>
    </alternativeName>
</protein>
<comment type="catalytic activity">
    <reaction evidence="6 7">
        <text>cytidine(34) in tRNA(Ile2) + L-lysine + ATP = lysidine(34) in tRNA(Ile2) + AMP + diphosphate + H(+)</text>
        <dbReference type="Rhea" id="RHEA:43744"/>
        <dbReference type="Rhea" id="RHEA-COMP:10625"/>
        <dbReference type="Rhea" id="RHEA-COMP:10670"/>
        <dbReference type="ChEBI" id="CHEBI:15378"/>
        <dbReference type="ChEBI" id="CHEBI:30616"/>
        <dbReference type="ChEBI" id="CHEBI:32551"/>
        <dbReference type="ChEBI" id="CHEBI:33019"/>
        <dbReference type="ChEBI" id="CHEBI:82748"/>
        <dbReference type="ChEBI" id="CHEBI:83665"/>
        <dbReference type="ChEBI" id="CHEBI:456215"/>
        <dbReference type="EC" id="6.3.4.19"/>
    </reaction>
</comment>
<dbReference type="GO" id="GO:0032267">
    <property type="term" value="F:tRNA(Ile)-lysidine synthase activity"/>
    <property type="evidence" value="ECO:0007669"/>
    <property type="project" value="UniProtKB-EC"/>
</dbReference>
<dbReference type="Gene3D" id="1.20.59.20">
    <property type="match status" value="1"/>
</dbReference>
<name>A0A4S8EQG4_9BURK</name>
<keyword evidence="2 7" id="KW-0436">Ligase</keyword>
<dbReference type="InterPro" id="IPR012094">
    <property type="entry name" value="tRNA_Ile_lys_synt"/>
</dbReference>
<evidence type="ECO:0000256" key="1">
    <source>
        <dbReference type="ARBA" id="ARBA00022490"/>
    </source>
</evidence>
<evidence type="ECO:0000313" key="11">
    <source>
        <dbReference type="Proteomes" id="UP000308917"/>
    </source>
</evidence>
<reference evidence="10 11" key="1">
    <citation type="journal article" date="2015" name="Antonie Van Leeuwenhoek">
        <title>Lampropedia puyangensis sp. nov., isolated from symptomatic bark of Populus ? euramericana canker and emended description of Lampropedia hyalina (Ehrenberg 1832) Lee et al. 2004.</title>
        <authorList>
            <person name="Li Y."/>
            <person name="Wang T."/>
            <person name="Piao C.G."/>
            <person name="Wang L.F."/>
            <person name="Tian G.Z."/>
            <person name="Zhu T.H."/>
            <person name="Guo M.W."/>
        </authorList>
    </citation>
    <scope>NUCLEOTIDE SEQUENCE [LARGE SCALE GENOMIC DNA]</scope>
    <source>
        <strain evidence="10 11">2-bin</strain>
    </source>
</reference>
<keyword evidence="5 7" id="KW-0067">ATP-binding</keyword>
<dbReference type="GO" id="GO:0006400">
    <property type="term" value="P:tRNA modification"/>
    <property type="evidence" value="ECO:0007669"/>
    <property type="project" value="UniProtKB-UniRule"/>
</dbReference>
<dbReference type="Gene3D" id="3.40.50.620">
    <property type="entry name" value="HUPs"/>
    <property type="match status" value="1"/>
</dbReference>
<evidence type="ECO:0000256" key="7">
    <source>
        <dbReference type="HAMAP-Rule" id="MF_01161"/>
    </source>
</evidence>
<dbReference type="InterPro" id="IPR014729">
    <property type="entry name" value="Rossmann-like_a/b/a_fold"/>
</dbReference>
<gene>
    <name evidence="7 10" type="primary">tilS</name>
    <name evidence="10" type="ORF">E9531_16150</name>
</gene>
<keyword evidence="3 7" id="KW-0819">tRNA processing</keyword>
<sequence length="316" mass="35463">MKTCLDHALARWQFNGPVAIALSGGADSTALLLACWQRWPAQVAAIHVHHGLQDAADGFASFCQQLCQQCCIPLHIERVDARHQPGQSPEDAARKARYGALTAGAQALRQVHAVDVRSIALAQHADDQVETLLLALSRGAGLPGLSAMPAFWQRNHLDWHRPLLDVPGQALRQWLQGQGQAWIEDPTNEDQTFTRNRIRQQIMPALAEAFPTFRHTFARSSAHAAQAQQLLHEVAQEDWLRLEQKPSIRGLQQLSIARQANVLRFWLMQQQERASTVQLQELQRQIAACTTRGHAIHIKVGRGFVIREKDHLLWVK</sequence>